<dbReference type="Proteomes" id="UP000503336">
    <property type="component" value="Chromosome"/>
</dbReference>
<reference evidence="7 8" key="1">
    <citation type="submission" date="2020-02" db="EMBL/GenBank/DDBJ databases">
        <title>complete genome sequence of Rhodobacteraceae bacterium.</title>
        <authorList>
            <person name="Park J."/>
            <person name="Kim Y.-S."/>
            <person name="Kim K.-H."/>
        </authorList>
    </citation>
    <scope>NUCLEOTIDE SEQUENCE [LARGE SCALE GENOMIC DNA]</scope>
    <source>
        <strain evidence="7 8">RR4-56</strain>
    </source>
</reference>
<evidence type="ECO:0000256" key="2">
    <source>
        <dbReference type="ARBA" id="ARBA00022692"/>
    </source>
</evidence>
<sequence>MMDWIEFIAVFTAFYVLHSVPVRPPMRPWLVARLGHAGFGVAYSFVSLAMLVAVFVAAARAPFVLLWPEPPWADWLVLAAMFTAGLILGLGLFRPNPFSFGGRRNAAFDPQRPGVLRYLRHPVLAAFLLWAAAHLVVNGDLAHVVMFGSFGLFALLGMRIIDRRRQREMGAEAWRDAVARMRAAPFPPPGAAAARGAAALAAASAGVLILMLLHPYFAGVDVLWRFAPGA</sequence>
<feature type="transmembrane region" description="Helical" evidence="5">
    <location>
        <begin position="72"/>
        <end position="93"/>
    </location>
</feature>
<evidence type="ECO:0000259" key="6">
    <source>
        <dbReference type="Pfam" id="PF07298"/>
    </source>
</evidence>
<proteinExistence type="predicted"/>
<dbReference type="EMBL" id="CP049056">
    <property type="protein sequence ID" value="QIE57745.1"/>
    <property type="molecule type" value="Genomic_DNA"/>
</dbReference>
<dbReference type="AlphaFoldDB" id="A0A7M3T6W4"/>
<organism evidence="7 8">
    <name type="scientific">Pikeienuella piscinae</name>
    <dbReference type="NCBI Taxonomy" id="2748098"/>
    <lineage>
        <taxon>Bacteria</taxon>
        <taxon>Pseudomonadati</taxon>
        <taxon>Pseudomonadota</taxon>
        <taxon>Alphaproteobacteria</taxon>
        <taxon>Rhodobacterales</taxon>
        <taxon>Paracoccaceae</taxon>
        <taxon>Pikeienuella</taxon>
    </lineage>
</organism>
<evidence type="ECO:0000256" key="5">
    <source>
        <dbReference type="SAM" id="Phobius"/>
    </source>
</evidence>
<evidence type="ECO:0000256" key="1">
    <source>
        <dbReference type="ARBA" id="ARBA00004141"/>
    </source>
</evidence>
<gene>
    <name evidence="7" type="ORF">G5B40_04245</name>
</gene>
<comment type="subcellular location">
    <subcellularLocation>
        <location evidence="1">Membrane</location>
        <topology evidence="1">Multi-pass membrane protein</topology>
    </subcellularLocation>
</comment>
<feature type="transmembrane region" description="Helical" evidence="5">
    <location>
        <begin position="6"/>
        <end position="22"/>
    </location>
</feature>
<dbReference type="Pfam" id="PF07298">
    <property type="entry name" value="NnrU"/>
    <property type="match status" value="1"/>
</dbReference>
<keyword evidence="3 5" id="KW-1133">Transmembrane helix</keyword>
<feature type="transmembrane region" description="Helical" evidence="5">
    <location>
        <begin position="197"/>
        <end position="217"/>
    </location>
</feature>
<feature type="transmembrane region" description="Helical" evidence="5">
    <location>
        <begin position="114"/>
        <end position="135"/>
    </location>
</feature>
<evidence type="ECO:0000313" key="7">
    <source>
        <dbReference type="EMBL" id="QIE57745.1"/>
    </source>
</evidence>
<dbReference type="InterPro" id="IPR009915">
    <property type="entry name" value="NnrU_dom"/>
</dbReference>
<feature type="transmembrane region" description="Helical" evidence="5">
    <location>
        <begin position="141"/>
        <end position="161"/>
    </location>
</feature>
<keyword evidence="2 5" id="KW-0812">Transmembrane</keyword>
<accession>A0A7M3T6W4</accession>
<feature type="transmembrane region" description="Helical" evidence="5">
    <location>
        <begin position="34"/>
        <end position="60"/>
    </location>
</feature>
<evidence type="ECO:0000256" key="4">
    <source>
        <dbReference type="ARBA" id="ARBA00023136"/>
    </source>
</evidence>
<dbReference type="GO" id="GO:0016020">
    <property type="term" value="C:membrane"/>
    <property type="evidence" value="ECO:0007669"/>
    <property type="project" value="UniProtKB-SubCell"/>
</dbReference>
<dbReference type="Gene3D" id="1.20.120.1630">
    <property type="match status" value="1"/>
</dbReference>
<evidence type="ECO:0000313" key="8">
    <source>
        <dbReference type="Proteomes" id="UP000503336"/>
    </source>
</evidence>
<name>A0A7M3T6W4_9RHOB</name>
<dbReference type="KEGG" id="hdh:G5B40_04245"/>
<keyword evidence="8" id="KW-1185">Reference proteome</keyword>
<evidence type="ECO:0000256" key="3">
    <source>
        <dbReference type="ARBA" id="ARBA00022989"/>
    </source>
</evidence>
<keyword evidence="4 5" id="KW-0472">Membrane</keyword>
<feature type="domain" description="NnrU" evidence="6">
    <location>
        <begin position="7"/>
        <end position="221"/>
    </location>
</feature>
<protein>
    <submittedName>
        <fullName evidence="7">NnrU family protein</fullName>
    </submittedName>
</protein>